<dbReference type="AlphaFoldDB" id="A0A2H0USJ9"/>
<gene>
    <name evidence="4" type="ORF">COU09_01485</name>
</gene>
<dbReference type="GO" id="GO:0005975">
    <property type="term" value="P:carbohydrate metabolic process"/>
    <property type="evidence" value="ECO:0007669"/>
    <property type="project" value="InterPro"/>
</dbReference>
<dbReference type="InterPro" id="IPR019490">
    <property type="entry name" value="Glu6P/Mann6P_isomerase_C"/>
</dbReference>
<organism evidence="4 5">
    <name type="scientific">Candidatus Harrisonbacteria bacterium CG10_big_fil_rev_8_21_14_0_10_44_23</name>
    <dbReference type="NCBI Taxonomy" id="1974585"/>
    <lineage>
        <taxon>Bacteria</taxon>
        <taxon>Candidatus Harrisoniibacteriota</taxon>
    </lineage>
</organism>
<dbReference type="InterPro" id="IPR046348">
    <property type="entry name" value="SIS_dom_sf"/>
</dbReference>
<name>A0A2H0USJ9_9BACT</name>
<evidence type="ECO:0000256" key="1">
    <source>
        <dbReference type="ARBA" id="ARBA00010523"/>
    </source>
</evidence>
<dbReference type="GO" id="GO:0004476">
    <property type="term" value="F:mannose-6-phosphate isomerase activity"/>
    <property type="evidence" value="ECO:0007669"/>
    <property type="project" value="InterPro"/>
</dbReference>
<evidence type="ECO:0000259" key="3">
    <source>
        <dbReference type="Pfam" id="PF10432"/>
    </source>
</evidence>
<evidence type="ECO:0000313" key="5">
    <source>
        <dbReference type="Proteomes" id="UP000229615"/>
    </source>
</evidence>
<evidence type="ECO:0000313" key="4">
    <source>
        <dbReference type="EMBL" id="PIR88636.1"/>
    </source>
</evidence>
<evidence type="ECO:0000256" key="2">
    <source>
        <dbReference type="ARBA" id="ARBA00023235"/>
    </source>
</evidence>
<dbReference type="SUPFAM" id="SSF53697">
    <property type="entry name" value="SIS domain"/>
    <property type="match status" value="1"/>
</dbReference>
<dbReference type="GO" id="GO:0004347">
    <property type="term" value="F:glucose-6-phosphate isomerase activity"/>
    <property type="evidence" value="ECO:0007669"/>
    <property type="project" value="InterPro"/>
</dbReference>
<feature type="domain" description="Bifunctional glucose-6-phosphate/mannose-6-phosphate isomerase C-terminal" evidence="3">
    <location>
        <begin position="168"/>
        <end position="317"/>
    </location>
</feature>
<sequence>MDDVWDLKNQLSFTPAIENREKLKKFLKVVVGGMGGSRLAADLLPLLGADAEIVLHNDYDLPHLNDEEAKQTFFVASSFSGNTKETLSFAREAIRRGLSWAVISSGGELLELAELERVPFVRLPEPNLPPRDAMGYSIVALAAMLQDQHLLTLLNRHADVVDVEALEDQGRNLARALHSRMAIIYASKRNKSIAYNWKIRLNESAKIAAFSNIFPEVNHNEVVGFLDNPDNGGLLSNCYFIFLYDEEDDKRLYKQMQVTQRFYEEAGYSLSVINLTGKDKLKKIFNALILADECAKSLAKLRNLSPNSTPSIENLKRSED</sequence>
<dbReference type="GO" id="GO:0097367">
    <property type="term" value="F:carbohydrate derivative binding"/>
    <property type="evidence" value="ECO:0007669"/>
    <property type="project" value="InterPro"/>
</dbReference>
<proteinExistence type="inferred from homology"/>
<keyword evidence="2" id="KW-0413">Isomerase</keyword>
<comment type="similarity">
    <text evidence="1">Belongs to the PGI/PMI family.</text>
</comment>
<accession>A0A2H0USJ9</accession>
<protein>
    <recommendedName>
        <fullName evidence="3">Bifunctional glucose-6-phosphate/mannose-6-phosphate isomerase C-terminal domain-containing protein</fullName>
    </recommendedName>
</protein>
<dbReference type="Pfam" id="PF10432">
    <property type="entry name" value="bact-PGI_C"/>
    <property type="match status" value="1"/>
</dbReference>
<dbReference type="Proteomes" id="UP000229615">
    <property type="component" value="Unassembled WGS sequence"/>
</dbReference>
<reference evidence="5" key="1">
    <citation type="submission" date="2017-09" db="EMBL/GenBank/DDBJ databases">
        <title>Depth-based differentiation of microbial function through sediment-hosted aquifers and enrichment of novel symbionts in the deep terrestrial subsurface.</title>
        <authorList>
            <person name="Probst A.J."/>
            <person name="Ladd B."/>
            <person name="Jarett J.K."/>
            <person name="Geller-Mcgrath D.E."/>
            <person name="Sieber C.M.K."/>
            <person name="Emerson J.B."/>
            <person name="Anantharaman K."/>
            <person name="Thomas B.C."/>
            <person name="Malmstrom R."/>
            <person name="Stieglmeier M."/>
            <person name="Klingl A."/>
            <person name="Woyke T."/>
            <person name="Ryan C.M."/>
            <person name="Banfield J.F."/>
        </authorList>
    </citation>
    <scope>NUCLEOTIDE SEQUENCE [LARGE SCALE GENOMIC DNA]</scope>
</reference>
<comment type="caution">
    <text evidence="4">The sequence shown here is derived from an EMBL/GenBank/DDBJ whole genome shotgun (WGS) entry which is preliminary data.</text>
</comment>
<dbReference type="Gene3D" id="3.40.50.10490">
    <property type="entry name" value="Glucose-6-phosphate isomerase like protein, domain 1"/>
    <property type="match status" value="2"/>
</dbReference>
<dbReference type="EMBL" id="PFBB01000014">
    <property type="protein sequence ID" value="PIR88636.1"/>
    <property type="molecule type" value="Genomic_DNA"/>
</dbReference>
<dbReference type="GO" id="GO:1901135">
    <property type="term" value="P:carbohydrate derivative metabolic process"/>
    <property type="evidence" value="ECO:0007669"/>
    <property type="project" value="InterPro"/>
</dbReference>